<reference evidence="3" key="1">
    <citation type="submission" date="2022-08" db="EMBL/GenBank/DDBJ databases">
        <authorList>
            <person name="Kallberg Y."/>
            <person name="Tangrot J."/>
            <person name="Rosling A."/>
        </authorList>
    </citation>
    <scope>NUCLEOTIDE SEQUENCE</scope>
    <source>
        <strain evidence="3">Wild A</strain>
    </source>
</reference>
<dbReference type="InterPro" id="IPR015915">
    <property type="entry name" value="Kelch-typ_b-propeller"/>
</dbReference>
<evidence type="ECO:0000256" key="1">
    <source>
        <dbReference type="ARBA" id="ARBA00022441"/>
    </source>
</evidence>
<keyword evidence="4" id="KW-1185">Reference proteome</keyword>
<dbReference type="AlphaFoldDB" id="A0A9W4SM29"/>
<name>A0A9W4SM29_9GLOM</name>
<dbReference type="PANTHER" id="PTHR46093:SF18">
    <property type="entry name" value="FIBRONECTIN TYPE-III DOMAIN-CONTAINING PROTEIN"/>
    <property type="match status" value="1"/>
</dbReference>
<dbReference type="SUPFAM" id="SSF117281">
    <property type="entry name" value="Kelch motif"/>
    <property type="match status" value="1"/>
</dbReference>
<proteinExistence type="predicted"/>
<protein>
    <submittedName>
        <fullName evidence="3">12457_t:CDS:1</fullName>
    </submittedName>
</protein>
<evidence type="ECO:0000313" key="4">
    <source>
        <dbReference type="Proteomes" id="UP001153678"/>
    </source>
</evidence>
<dbReference type="Proteomes" id="UP001153678">
    <property type="component" value="Unassembled WGS sequence"/>
</dbReference>
<keyword evidence="1" id="KW-0880">Kelch repeat</keyword>
<dbReference type="OrthoDB" id="432528at2759"/>
<dbReference type="Gene3D" id="2.120.10.80">
    <property type="entry name" value="Kelch-type beta propeller"/>
    <property type="match status" value="1"/>
</dbReference>
<dbReference type="PANTHER" id="PTHR46093">
    <property type="entry name" value="ACYL-COA-BINDING DOMAIN-CONTAINING PROTEIN 5"/>
    <property type="match status" value="1"/>
</dbReference>
<keyword evidence="2" id="KW-0677">Repeat</keyword>
<gene>
    <name evidence="3" type="ORF">FWILDA_LOCUS6584</name>
</gene>
<accession>A0A9W4SM29</accession>
<dbReference type="Pfam" id="PF24681">
    <property type="entry name" value="Kelch_KLHDC2_KLHL20_DRC7"/>
    <property type="match status" value="1"/>
</dbReference>
<dbReference type="EMBL" id="CAMKVN010001209">
    <property type="protein sequence ID" value="CAI2174419.1"/>
    <property type="molecule type" value="Genomic_DNA"/>
</dbReference>
<evidence type="ECO:0000313" key="3">
    <source>
        <dbReference type="EMBL" id="CAI2174419.1"/>
    </source>
</evidence>
<comment type="caution">
    <text evidence="3">The sequence shown here is derived from an EMBL/GenBank/DDBJ whole genome shotgun (WGS) entry which is preliminary data.</text>
</comment>
<evidence type="ECO:0000256" key="2">
    <source>
        <dbReference type="ARBA" id="ARBA00022737"/>
    </source>
</evidence>
<organism evidence="3 4">
    <name type="scientific">Funneliformis geosporum</name>
    <dbReference type="NCBI Taxonomy" id="1117311"/>
    <lineage>
        <taxon>Eukaryota</taxon>
        <taxon>Fungi</taxon>
        <taxon>Fungi incertae sedis</taxon>
        <taxon>Mucoromycota</taxon>
        <taxon>Glomeromycotina</taxon>
        <taxon>Glomeromycetes</taxon>
        <taxon>Glomerales</taxon>
        <taxon>Glomeraceae</taxon>
        <taxon>Funneliformis</taxon>
    </lineage>
</organism>
<sequence length="253" mass="28372">MADYNCISFHLFFILIFYSFLRVESFIPLGRVSHSSILVENKLYFFGGDIGLDINIDSNEVFYLDVSQQFDAEFPTWTDLTINSGIGFKSAFAAIALNNDNHIYLIGGTMQNQNNEDSFTSLVHKFNPKSGQWEVPIIAGKEPARRRFIKAVADNFGNIYVFGGLADKFVGSNVVQYFNDMIILNTIDLTWSYGPVANAPLKRVLYTATILPGGEILYIGGVEDSDNALNVVDINQIYIFHTKNNVWSVMVST</sequence>